<feature type="chain" id="PRO_5041243252" description="Phosphoglycerate kinase" evidence="1">
    <location>
        <begin position="20"/>
        <end position="110"/>
    </location>
</feature>
<dbReference type="Proteomes" id="UP001175226">
    <property type="component" value="Unassembled WGS sequence"/>
</dbReference>
<evidence type="ECO:0008006" key="4">
    <source>
        <dbReference type="Google" id="ProtNLM"/>
    </source>
</evidence>
<dbReference type="AlphaFoldDB" id="A0AA39IXM3"/>
<gene>
    <name evidence="2" type="ORF">EV421DRAFT_1853020</name>
</gene>
<accession>A0AA39IXM3</accession>
<feature type="signal peptide" evidence="1">
    <location>
        <begin position="1"/>
        <end position="19"/>
    </location>
</feature>
<keyword evidence="1" id="KW-0732">Signal</keyword>
<evidence type="ECO:0000313" key="2">
    <source>
        <dbReference type="EMBL" id="KAK0431606.1"/>
    </source>
</evidence>
<reference evidence="2" key="1">
    <citation type="submission" date="2023-06" db="EMBL/GenBank/DDBJ databases">
        <authorList>
            <consortium name="Lawrence Berkeley National Laboratory"/>
            <person name="Ahrendt S."/>
            <person name="Sahu N."/>
            <person name="Indic B."/>
            <person name="Wong-Bajracharya J."/>
            <person name="Merenyi Z."/>
            <person name="Ke H.-M."/>
            <person name="Monk M."/>
            <person name="Kocsube S."/>
            <person name="Drula E."/>
            <person name="Lipzen A."/>
            <person name="Balint B."/>
            <person name="Henrissat B."/>
            <person name="Andreopoulos B."/>
            <person name="Martin F.M."/>
            <person name="Harder C.B."/>
            <person name="Rigling D."/>
            <person name="Ford K.L."/>
            <person name="Foster G.D."/>
            <person name="Pangilinan J."/>
            <person name="Papanicolaou A."/>
            <person name="Barry K."/>
            <person name="LaButti K."/>
            <person name="Viragh M."/>
            <person name="Koriabine M."/>
            <person name="Yan M."/>
            <person name="Riley R."/>
            <person name="Champramary S."/>
            <person name="Plett K.L."/>
            <person name="Tsai I.J."/>
            <person name="Slot J."/>
            <person name="Sipos G."/>
            <person name="Plett J."/>
            <person name="Nagy L.G."/>
            <person name="Grigoriev I.V."/>
        </authorList>
    </citation>
    <scope>NUCLEOTIDE SEQUENCE</scope>
    <source>
        <strain evidence="2">FPL87.14</strain>
    </source>
</reference>
<comment type="caution">
    <text evidence="2">The sequence shown here is derived from an EMBL/GenBank/DDBJ whole genome shotgun (WGS) entry which is preliminary data.</text>
</comment>
<organism evidence="2 3">
    <name type="scientific">Armillaria borealis</name>
    <dbReference type="NCBI Taxonomy" id="47425"/>
    <lineage>
        <taxon>Eukaryota</taxon>
        <taxon>Fungi</taxon>
        <taxon>Dikarya</taxon>
        <taxon>Basidiomycota</taxon>
        <taxon>Agaricomycotina</taxon>
        <taxon>Agaricomycetes</taxon>
        <taxon>Agaricomycetidae</taxon>
        <taxon>Agaricales</taxon>
        <taxon>Marasmiineae</taxon>
        <taxon>Physalacriaceae</taxon>
        <taxon>Armillaria</taxon>
    </lineage>
</organism>
<protein>
    <recommendedName>
        <fullName evidence="4">Phosphoglycerate kinase</fullName>
    </recommendedName>
</protein>
<proteinExistence type="predicted"/>
<name>A0AA39IXM3_9AGAR</name>
<dbReference type="EMBL" id="JAUEPT010000110">
    <property type="protein sequence ID" value="KAK0431606.1"/>
    <property type="molecule type" value="Genomic_DNA"/>
</dbReference>
<keyword evidence="3" id="KW-1185">Reference proteome</keyword>
<sequence>MLLPAALQIFAIFIQTVQAVKKNYAAVVQVRDCVILHLPRGYCPDSTLSGKRIPPAIHFLANDQYEFVAAIDLILDVVLSLGYPRFLITSHAGKHGREFPESSFSNGRLQ</sequence>
<evidence type="ECO:0000256" key="1">
    <source>
        <dbReference type="SAM" id="SignalP"/>
    </source>
</evidence>
<evidence type="ECO:0000313" key="3">
    <source>
        <dbReference type="Proteomes" id="UP001175226"/>
    </source>
</evidence>